<evidence type="ECO:0000256" key="1">
    <source>
        <dbReference type="ARBA" id="ARBA00005568"/>
    </source>
</evidence>
<evidence type="ECO:0000313" key="6">
    <source>
        <dbReference type="EMBL" id="CAA2616681.1"/>
    </source>
</evidence>
<reference evidence="6 7" key="1">
    <citation type="submission" date="2019-12" db="EMBL/GenBank/DDBJ databases">
        <authorList>
            <person name="Scholz U."/>
            <person name="Mascher M."/>
            <person name="Fiebig A."/>
        </authorList>
    </citation>
    <scope>NUCLEOTIDE SEQUENCE</scope>
</reference>
<evidence type="ECO:0000256" key="3">
    <source>
        <dbReference type="ARBA" id="ARBA00023239"/>
    </source>
</evidence>
<evidence type="ECO:0000256" key="4">
    <source>
        <dbReference type="SAM" id="MobiDB-lite"/>
    </source>
</evidence>
<dbReference type="Proteomes" id="UP001189122">
    <property type="component" value="Unassembled WGS sequence"/>
</dbReference>
<name>A0A7I8IEZ3_SPIIN</name>
<dbReference type="InterPro" id="IPR015813">
    <property type="entry name" value="Pyrv/PenolPyrv_kinase-like_dom"/>
</dbReference>
<gene>
    <name evidence="6" type="ORF">SI7747_02002896</name>
</gene>
<proteinExistence type="inferred from homology"/>
<dbReference type="Gene3D" id="3.20.20.60">
    <property type="entry name" value="Phosphoenolpyruvate-binding domains"/>
    <property type="match status" value="1"/>
</dbReference>
<keyword evidence="3" id="KW-0456">Lyase</keyword>
<dbReference type="InterPro" id="IPR050251">
    <property type="entry name" value="HpcH-HpaI_aldolase"/>
</dbReference>
<dbReference type="InterPro" id="IPR040442">
    <property type="entry name" value="Pyrv_kinase-like_dom_sf"/>
</dbReference>
<dbReference type="FunFam" id="3.20.20.60:FF:000028">
    <property type="entry name" value="2-keto-3-deoxy-L-rhamnonate aldolase-like"/>
    <property type="match status" value="1"/>
</dbReference>
<keyword evidence="2" id="KW-0479">Metal-binding</keyword>
<dbReference type="AlphaFoldDB" id="A0A7I8IEZ3"/>
<evidence type="ECO:0000256" key="2">
    <source>
        <dbReference type="ARBA" id="ARBA00022723"/>
    </source>
</evidence>
<dbReference type="GO" id="GO:0046872">
    <property type="term" value="F:metal ion binding"/>
    <property type="evidence" value="ECO:0007669"/>
    <property type="project" value="UniProtKB-KW"/>
</dbReference>
<dbReference type="Pfam" id="PF03328">
    <property type="entry name" value="HpcH_HpaI"/>
    <property type="match status" value="1"/>
</dbReference>
<evidence type="ECO:0000313" key="7">
    <source>
        <dbReference type="Proteomes" id="UP001189122"/>
    </source>
</evidence>
<dbReference type="PANTHER" id="PTHR30502:SF0">
    <property type="entry name" value="PHOSPHOENOLPYRUVATE CARBOXYLASE FAMILY PROTEIN"/>
    <property type="match status" value="1"/>
</dbReference>
<keyword evidence="7" id="KW-1185">Reference proteome</keyword>
<dbReference type="GO" id="GO:0016832">
    <property type="term" value="F:aldehyde-lyase activity"/>
    <property type="evidence" value="ECO:0007669"/>
    <property type="project" value="TreeGrafter"/>
</dbReference>
<dbReference type="InterPro" id="IPR005000">
    <property type="entry name" value="Aldolase/citrate-lyase_domain"/>
</dbReference>
<dbReference type="EMBL" id="LR743589">
    <property type="protein sequence ID" value="CAA2616681.1"/>
    <property type="molecule type" value="Genomic_DNA"/>
</dbReference>
<feature type="domain" description="HpcH/HpaI aldolase/citrate lyase" evidence="5">
    <location>
        <begin position="146"/>
        <end position="378"/>
    </location>
</feature>
<sequence length="413" mass="44260">MGLIIGSPVQRFRRRVTRAELTRFSRQEFVLPSELASSKSPISPLPQPCETPSSFLLPPPWPLPSPGPSPPASLPHFLCDHPPLLLLLLHPLFLHRPSSSADLHCHPLQITRPLRWRSGRISATSAAGAGRQATLKSRLAAGETLYGMFLLSGDPTLAEIAGLAGYDYVVVDMEHGPGGISSALTCLRALAAAATPSILRLPESSAVWAKKALDIGPQGIMFPMVDGASSAAAAVSFCRYPPRGLRGAAHPVVRASCYGIDDDYLEHYEEELLIMCQVETEKAAMDVEAIAAVEGVDCIQMGPLDLSAAMGFLWKPGHRKVRETMADLERRVLATAGGAAAGGAYLSGFAMPYDPPEEMKRRGYSMVAGAVDLGMFRQAAVEDVQRFRTAPGSSEAADAGEEGDENEKAYWSE</sequence>
<protein>
    <recommendedName>
        <fullName evidence="5">HpcH/HpaI aldolase/citrate lyase domain-containing protein</fullName>
    </recommendedName>
</protein>
<feature type="region of interest" description="Disordered" evidence="4">
    <location>
        <begin position="387"/>
        <end position="413"/>
    </location>
</feature>
<dbReference type="SUPFAM" id="SSF51621">
    <property type="entry name" value="Phosphoenolpyruvate/pyruvate domain"/>
    <property type="match status" value="1"/>
</dbReference>
<dbReference type="PANTHER" id="PTHR30502">
    <property type="entry name" value="2-KETO-3-DEOXY-L-RHAMNONATE ALDOLASE"/>
    <property type="match status" value="1"/>
</dbReference>
<comment type="similarity">
    <text evidence="1">Belongs to the HpcH/HpaI aldolase family.</text>
</comment>
<accession>A0A7I8IEZ3</accession>
<organism evidence="6">
    <name type="scientific">Spirodela intermedia</name>
    <name type="common">Intermediate duckweed</name>
    <dbReference type="NCBI Taxonomy" id="51605"/>
    <lineage>
        <taxon>Eukaryota</taxon>
        <taxon>Viridiplantae</taxon>
        <taxon>Streptophyta</taxon>
        <taxon>Embryophyta</taxon>
        <taxon>Tracheophyta</taxon>
        <taxon>Spermatophyta</taxon>
        <taxon>Magnoliopsida</taxon>
        <taxon>Liliopsida</taxon>
        <taxon>Araceae</taxon>
        <taxon>Lemnoideae</taxon>
        <taxon>Spirodela</taxon>
    </lineage>
</organism>
<dbReference type="EMBL" id="CACRZD030000002">
    <property type="protein sequence ID" value="CAA6656356.1"/>
    <property type="molecule type" value="Genomic_DNA"/>
</dbReference>
<dbReference type="GO" id="GO:0005737">
    <property type="term" value="C:cytoplasm"/>
    <property type="evidence" value="ECO:0007669"/>
    <property type="project" value="TreeGrafter"/>
</dbReference>
<evidence type="ECO:0000259" key="5">
    <source>
        <dbReference type="Pfam" id="PF03328"/>
    </source>
</evidence>